<gene>
    <name evidence="3" type="ORF">EWM63_14810</name>
</gene>
<keyword evidence="4" id="KW-1185">Reference proteome</keyword>
<reference evidence="3 4" key="1">
    <citation type="submission" date="2019-02" db="EMBL/GenBank/DDBJ databases">
        <title>Draft Genome Sequences of Six Type Strains of the Genus Massilia.</title>
        <authorList>
            <person name="Miess H."/>
            <person name="Frediansyhah A."/>
            <person name="Gross H."/>
        </authorList>
    </citation>
    <scope>NUCLEOTIDE SEQUENCE [LARGE SCALE GENOMIC DNA]</scope>
    <source>
        <strain evidence="3 4">DSM 17473</strain>
    </source>
</reference>
<dbReference type="OrthoDB" id="8797226at2"/>
<feature type="transmembrane region" description="Helical" evidence="1">
    <location>
        <begin position="32"/>
        <end position="56"/>
    </location>
</feature>
<sequence length="106" mass="11007">MKALIVLALSYAAMAAVSLSMARHQEQVYGKAFPAMALRLGGWALLAVALVPAIAAWGTSVGILAWLGFLTFAALAIGLQMTYAPQPVRWTAPAVALLGAVGWVLA</sequence>
<dbReference type="Proteomes" id="UP000290637">
    <property type="component" value="Chromosome"/>
</dbReference>
<dbReference type="RefSeq" id="WP_130187212.1">
    <property type="nucleotide sequence ID" value="NZ_CP035913.1"/>
</dbReference>
<proteinExistence type="predicted"/>
<keyword evidence="2" id="KW-0732">Signal</keyword>
<feature type="transmembrane region" description="Helical" evidence="1">
    <location>
        <begin position="63"/>
        <end position="82"/>
    </location>
</feature>
<dbReference type="KEGG" id="plue:EWM63_14810"/>
<feature type="transmembrane region" description="Helical" evidence="1">
    <location>
        <begin position="88"/>
        <end position="105"/>
    </location>
</feature>
<organism evidence="3 4">
    <name type="scientific">Pseudoduganella lutea</name>
    <dbReference type="NCBI Taxonomy" id="321985"/>
    <lineage>
        <taxon>Bacteria</taxon>
        <taxon>Pseudomonadati</taxon>
        <taxon>Pseudomonadota</taxon>
        <taxon>Betaproteobacteria</taxon>
        <taxon>Burkholderiales</taxon>
        <taxon>Oxalobacteraceae</taxon>
        <taxon>Telluria group</taxon>
        <taxon>Pseudoduganella</taxon>
    </lineage>
</organism>
<keyword evidence="1" id="KW-0812">Transmembrane</keyword>
<feature type="chain" id="PRO_5020499423" evidence="2">
    <location>
        <begin position="16"/>
        <end position="106"/>
    </location>
</feature>
<protein>
    <submittedName>
        <fullName evidence="3">DUF3325 domain-containing protein</fullName>
    </submittedName>
</protein>
<evidence type="ECO:0000256" key="1">
    <source>
        <dbReference type="SAM" id="Phobius"/>
    </source>
</evidence>
<keyword evidence="1" id="KW-1133">Transmembrane helix</keyword>
<evidence type="ECO:0000313" key="4">
    <source>
        <dbReference type="Proteomes" id="UP000290637"/>
    </source>
</evidence>
<dbReference type="EMBL" id="CP035913">
    <property type="protein sequence ID" value="QBE64092.1"/>
    <property type="molecule type" value="Genomic_DNA"/>
</dbReference>
<accession>A0A4P6KZP7</accession>
<dbReference type="Pfam" id="PF11804">
    <property type="entry name" value="DUF3325"/>
    <property type="match status" value="1"/>
</dbReference>
<feature type="signal peptide" evidence="2">
    <location>
        <begin position="1"/>
        <end position="15"/>
    </location>
</feature>
<evidence type="ECO:0000256" key="2">
    <source>
        <dbReference type="SAM" id="SignalP"/>
    </source>
</evidence>
<evidence type="ECO:0000313" key="3">
    <source>
        <dbReference type="EMBL" id="QBE64092.1"/>
    </source>
</evidence>
<dbReference type="AlphaFoldDB" id="A0A4P6KZP7"/>
<dbReference type="InterPro" id="IPR021762">
    <property type="entry name" value="DUF3325"/>
</dbReference>
<keyword evidence="1" id="KW-0472">Membrane</keyword>
<name>A0A4P6KZP7_9BURK</name>